<evidence type="ECO:0000313" key="1">
    <source>
        <dbReference type="EMBL" id="RGS14805.1"/>
    </source>
</evidence>
<protein>
    <submittedName>
        <fullName evidence="1">Uncharacterized protein</fullName>
    </submittedName>
</protein>
<dbReference type="InterPro" id="IPR025935">
    <property type="entry name" value="AbiH"/>
</dbReference>
<organism evidence="1 2">
    <name type="scientific">Segatella copri</name>
    <dbReference type="NCBI Taxonomy" id="165179"/>
    <lineage>
        <taxon>Bacteria</taxon>
        <taxon>Pseudomonadati</taxon>
        <taxon>Bacteroidota</taxon>
        <taxon>Bacteroidia</taxon>
        <taxon>Bacteroidales</taxon>
        <taxon>Prevotellaceae</taxon>
        <taxon>Segatella</taxon>
    </lineage>
</organism>
<dbReference type="AlphaFoldDB" id="A0A3E5DY95"/>
<dbReference type="RefSeq" id="WP_117587412.1">
    <property type="nucleotide sequence ID" value="NZ_QRVA01000023.1"/>
</dbReference>
<reference evidence="1 2" key="1">
    <citation type="submission" date="2018-08" db="EMBL/GenBank/DDBJ databases">
        <title>A genome reference for cultivated species of the human gut microbiota.</title>
        <authorList>
            <person name="Zou Y."/>
            <person name="Xue W."/>
            <person name="Luo G."/>
        </authorList>
    </citation>
    <scope>NUCLEOTIDE SEQUENCE [LARGE SCALE GENOMIC DNA]</scope>
    <source>
        <strain evidence="1 2">AF24-12</strain>
    </source>
</reference>
<dbReference type="Proteomes" id="UP000283872">
    <property type="component" value="Unassembled WGS sequence"/>
</dbReference>
<comment type="caution">
    <text evidence="1">The sequence shown here is derived from an EMBL/GenBank/DDBJ whole genome shotgun (WGS) entry which is preliminary data.</text>
</comment>
<dbReference type="Pfam" id="PF14253">
    <property type="entry name" value="AbiH"/>
    <property type="match status" value="1"/>
</dbReference>
<proteinExistence type="predicted"/>
<gene>
    <name evidence="1" type="ORF">DWY11_09700</name>
</gene>
<dbReference type="EMBL" id="QRVA01000023">
    <property type="protein sequence ID" value="RGS14805.1"/>
    <property type="molecule type" value="Genomic_DNA"/>
</dbReference>
<accession>A0A3E5DY95</accession>
<evidence type="ECO:0000313" key="2">
    <source>
        <dbReference type="Proteomes" id="UP000283872"/>
    </source>
</evidence>
<sequence>MNVTLILGNGFDLNMGLPTAYSDFYKYYMLVDSVNHQ</sequence>
<name>A0A3E5DY95_9BACT</name>